<evidence type="ECO:0000256" key="2">
    <source>
        <dbReference type="SAM" id="MobiDB-lite"/>
    </source>
</evidence>
<dbReference type="SUPFAM" id="SSF53383">
    <property type="entry name" value="PLP-dependent transferases"/>
    <property type="match status" value="1"/>
</dbReference>
<protein>
    <submittedName>
        <fullName evidence="5">Isopenicillin-N epimerase</fullName>
    </submittedName>
</protein>
<feature type="region of interest" description="Disordered" evidence="2">
    <location>
        <begin position="31"/>
        <end position="54"/>
    </location>
</feature>
<dbReference type="InterPro" id="IPR015424">
    <property type="entry name" value="PyrdxlP-dep_Trfase"/>
</dbReference>
<dbReference type="Pfam" id="PF00266">
    <property type="entry name" value="Aminotran_5"/>
    <property type="match status" value="1"/>
</dbReference>
<proteinExistence type="predicted"/>
<feature type="chain" id="PRO_5045561445" evidence="3">
    <location>
        <begin position="32"/>
        <end position="447"/>
    </location>
</feature>
<dbReference type="InterPro" id="IPR006311">
    <property type="entry name" value="TAT_signal"/>
</dbReference>
<feature type="compositionally biased region" description="Pro residues" evidence="2">
    <location>
        <begin position="34"/>
        <end position="50"/>
    </location>
</feature>
<evidence type="ECO:0000313" key="5">
    <source>
        <dbReference type="EMBL" id="GMA40965.1"/>
    </source>
</evidence>
<evidence type="ECO:0000313" key="6">
    <source>
        <dbReference type="Proteomes" id="UP001157126"/>
    </source>
</evidence>
<dbReference type="InterPro" id="IPR000192">
    <property type="entry name" value="Aminotrans_V_dom"/>
</dbReference>
<organism evidence="5 6">
    <name type="scientific">Mobilicoccus caccae</name>
    <dbReference type="NCBI Taxonomy" id="1859295"/>
    <lineage>
        <taxon>Bacteria</taxon>
        <taxon>Bacillati</taxon>
        <taxon>Actinomycetota</taxon>
        <taxon>Actinomycetes</taxon>
        <taxon>Micrococcales</taxon>
        <taxon>Dermatophilaceae</taxon>
        <taxon>Mobilicoccus</taxon>
    </lineage>
</organism>
<dbReference type="EMBL" id="BSUO01000001">
    <property type="protein sequence ID" value="GMA40965.1"/>
    <property type="molecule type" value="Genomic_DNA"/>
</dbReference>
<dbReference type="PANTHER" id="PTHR43092">
    <property type="entry name" value="L-CYSTEINE DESULFHYDRASE"/>
    <property type="match status" value="1"/>
</dbReference>
<sequence length="447" mass="49721">MELDRRHVLTGAGVGVLGGAAALVAPSAAQAAPSPAPASPRRPGPMPKAPNVPAAQLAKDERFWRRVRAEYDVPRDYVNYENGYFGTMPLRVVEEYKHHIDVLARDSSYFMRKTYPAKEEAARARIAGLLGASVEEIAITRGATEALQNLIGGYNKLRAGDQVLYVDLDYDSMQYAMDWLEQRRGVTVVKGAIPEPATHDSVLAYYESFFAANPRAKLLLLTHLSHRTGLVVPVREIVAMAQKRGVDVIVDAAHSWGQIPFTAKDLGAAFVGYNLHKWISAPLGIGFMYIRKDRLADIDRDHADQDYPESDIRSRVHTGTSNSANLLSLEVALDLHESIGVDNKHARLQYLRDLWVREVRDVPRLQILTPDDPRMYGALTSFRVEGRTTKADTTAITNWLMDRHHIFTVRRGGVAKGEVVRVTPGLYSSAKDSARMARALQEITRVF</sequence>
<dbReference type="Gene3D" id="3.40.640.10">
    <property type="entry name" value="Type I PLP-dependent aspartate aminotransferase-like (Major domain)"/>
    <property type="match status" value="1"/>
</dbReference>
<dbReference type="PANTHER" id="PTHR43092:SF6">
    <property type="entry name" value="BLR1280 PROTEIN"/>
    <property type="match status" value="1"/>
</dbReference>
<accession>A0ABQ6IUA6</accession>
<keyword evidence="1" id="KW-0663">Pyridoxal phosphate</keyword>
<comment type="caution">
    <text evidence="5">The sequence shown here is derived from an EMBL/GenBank/DDBJ whole genome shotgun (WGS) entry which is preliminary data.</text>
</comment>
<reference evidence="6" key="1">
    <citation type="journal article" date="2019" name="Int. J. Syst. Evol. Microbiol.">
        <title>The Global Catalogue of Microorganisms (GCM) 10K type strain sequencing project: providing services to taxonomists for standard genome sequencing and annotation.</title>
        <authorList>
            <consortium name="The Broad Institute Genomics Platform"/>
            <consortium name="The Broad Institute Genome Sequencing Center for Infectious Disease"/>
            <person name="Wu L."/>
            <person name="Ma J."/>
        </authorList>
    </citation>
    <scope>NUCLEOTIDE SEQUENCE [LARGE SCALE GENOMIC DNA]</scope>
    <source>
        <strain evidence="6">NBRC 113072</strain>
    </source>
</reference>
<feature type="domain" description="Aminotransferase class V" evidence="4">
    <location>
        <begin position="94"/>
        <end position="394"/>
    </location>
</feature>
<dbReference type="InterPro" id="IPR015421">
    <property type="entry name" value="PyrdxlP-dep_Trfase_major"/>
</dbReference>
<gene>
    <name evidence="5" type="ORF">GCM10025883_30100</name>
</gene>
<dbReference type="InterPro" id="IPR015422">
    <property type="entry name" value="PyrdxlP-dep_Trfase_small"/>
</dbReference>
<dbReference type="Gene3D" id="3.90.1150.10">
    <property type="entry name" value="Aspartate Aminotransferase, domain 1"/>
    <property type="match status" value="1"/>
</dbReference>
<dbReference type="RefSeq" id="WP_284304581.1">
    <property type="nucleotide sequence ID" value="NZ_BSUO01000001.1"/>
</dbReference>
<name>A0ABQ6IUA6_9MICO</name>
<feature type="signal peptide" evidence="3">
    <location>
        <begin position="1"/>
        <end position="31"/>
    </location>
</feature>
<evidence type="ECO:0000259" key="4">
    <source>
        <dbReference type="Pfam" id="PF00266"/>
    </source>
</evidence>
<keyword evidence="6" id="KW-1185">Reference proteome</keyword>
<dbReference type="Proteomes" id="UP001157126">
    <property type="component" value="Unassembled WGS sequence"/>
</dbReference>
<keyword evidence="3" id="KW-0732">Signal</keyword>
<evidence type="ECO:0000256" key="3">
    <source>
        <dbReference type="SAM" id="SignalP"/>
    </source>
</evidence>
<dbReference type="PROSITE" id="PS51318">
    <property type="entry name" value="TAT"/>
    <property type="match status" value="1"/>
</dbReference>
<evidence type="ECO:0000256" key="1">
    <source>
        <dbReference type="ARBA" id="ARBA00022898"/>
    </source>
</evidence>